<dbReference type="PANTHER" id="PTHR33608">
    <property type="entry name" value="BLL2464 PROTEIN"/>
    <property type="match status" value="1"/>
</dbReference>
<keyword evidence="4" id="KW-1185">Reference proteome</keyword>
<evidence type="ECO:0000256" key="1">
    <source>
        <dbReference type="SAM" id="Phobius"/>
    </source>
</evidence>
<feature type="transmembrane region" description="Helical" evidence="1">
    <location>
        <begin position="12"/>
        <end position="42"/>
    </location>
</feature>
<keyword evidence="1" id="KW-1133">Transmembrane helix</keyword>
<dbReference type="AlphaFoldDB" id="A0AAX3E761"/>
<dbReference type="KEGG" id="msum:OH143_10140"/>
<dbReference type="PANTHER" id="PTHR33608:SF6">
    <property type="entry name" value="BLL2464 PROTEIN"/>
    <property type="match status" value="1"/>
</dbReference>
<evidence type="ECO:0000313" key="3">
    <source>
        <dbReference type="EMBL" id="UYU18054.1"/>
    </source>
</evidence>
<proteinExistence type="predicted"/>
<accession>A0AAX3E761</accession>
<reference evidence="3" key="1">
    <citation type="submission" date="2022-10" db="EMBL/GenBank/DDBJ databases">
        <title>Complete genome of Methanoculleus submarinus DSM 15122.</title>
        <authorList>
            <person name="Chen S.-C."/>
            <person name="Lai S.-J."/>
            <person name="You Y.-T."/>
        </authorList>
    </citation>
    <scope>NUCLEOTIDE SEQUENCE</scope>
    <source>
        <strain evidence="3">DSM 15122</strain>
    </source>
</reference>
<dbReference type="EMBL" id="CP109831">
    <property type="protein sequence ID" value="UYU18054.1"/>
    <property type="molecule type" value="Genomic_DNA"/>
</dbReference>
<gene>
    <name evidence="3" type="ORF">OH143_10140</name>
</gene>
<organism evidence="3 4">
    <name type="scientific">Methanoculleus submarinus</name>
    <dbReference type="NCBI Taxonomy" id="204050"/>
    <lineage>
        <taxon>Archaea</taxon>
        <taxon>Methanobacteriati</taxon>
        <taxon>Methanobacteriota</taxon>
        <taxon>Stenosarchaea group</taxon>
        <taxon>Methanomicrobia</taxon>
        <taxon>Methanomicrobiales</taxon>
        <taxon>Methanomicrobiaceae</taxon>
        <taxon>Methanoculleus</taxon>
    </lineage>
</organism>
<feature type="domain" description="DUF58" evidence="2">
    <location>
        <begin position="202"/>
        <end position="307"/>
    </location>
</feature>
<evidence type="ECO:0000259" key="2">
    <source>
        <dbReference type="Pfam" id="PF01882"/>
    </source>
</evidence>
<dbReference type="RefSeq" id="WP_011843526.1">
    <property type="nucleotide sequence ID" value="NZ_CP109831.1"/>
</dbReference>
<evidence type="ECO:0000313" key="4">
    <source>
        <dbReference type="Proteomes" id="UP001156196"/>
    </source>
</evidence>
<keyword evidence="1" id="KW-0472">Membrane</keyword>
<dbReference type="GeneID" id="76731254"/>
<dbReference type="Pfam" id="PF01882">
    <property type="entry name" value="DUF58"/>
    <property type="match status" value="1"/>
</dbReference>
<protein>
    <submittedName>
        <fullName evidence="3">DUF58 domain-containing protein</fullName>
    </submittedName>
</protein>
<dbReference type="Proteomes" id="UP001156196">
    <property type="component" value="Chromosome"/>
</dbReference>
<name>A0AAX3E761_9EURY</name>
<dbReference type="GeneID" id="4847779"/>
<keyword evidence="1" id="KW-0812">Transmembrane</keyword>
<sequence length="427" mass="46844">MIPTGRTSGILALFAAVAAFALFFDDVIGLIATGMLAFFLIYQAFSFNHASGKALAALTVDRSIEARYPGTGVPIGVSSRLTTVLEGGMTLKAEDLPPSLTLIDDPAEDTAYAQGEDGAWISRYTLIPVAPGGARFRGVALTLNNPFFERRGVCRNDVCMAPELKIEPVPSEKDLLTSLRREGQRRGTPRTLLAGQDTRMFRPYQSGDDTRDLDWKLTARYQEYYVRVPELHQEGSPLIIVDLPEQTGPAVSEMHARFLIRVAGAVRRTLNTNDNCSLLLISGGDVKSYHPPLGSRITAGHFLHEIRPEVRNVHQFRTQDTYQLRARARQTTMEADGVAYGNLLGGIYRAFAGARSPDTLDVYLTESLAAAPSGDVHLFTTLEGDTSHITRILLAARSRRRPVYLRVPQGCPEKALTGLEADSLEEI</sequence>
<dbReference type="InterPro" id="IPR002881">
    <property type="entry name" value="DUF58"/>
</dbReference>